<dbReference type="PANTHER" id="PTHR30352">
    <property type="entry name" value="PYRUVATE FORMATE-LYASE-ACTIVATING ENZYME"/>
    <property type="match status" value="1"/>
</dbReference>
<dbReference type="InterPro" id="IPR058240">
    <property type="entry name" value="rSAM_sf"/>
</dbReference>
<dbReference type="SFLD" id="SFLDG01067">
    <property type="entry name" value="SPASM/twitch_domain_containing"/>
    <property type="match status" value="1"/>
</dbReference>
<reference evidence="9" key="1">
    <citation type="submission" date="2019-08" db="EMBL/GenBank/DDBJ databases">
        <title>Complete Genome Sequence of the Polysaccharide-Degrading Rumen Bacterium Pseudobutyrivibrio xylanivorans MA3014.</title>
        <authorList>
            <person name="Palevich N."/>
            <person name="Maclean P.H."/>
            <person name="Kelly W.J."/>
            <person name="Leahy S.C."/>
            <person name="Rakonjac J."/>
            <person name="Attwood G.T."/>
        </authorList>
    </citation>
    <scope>NUCLEOTIDE SEQUENCE [LARGE SCALE GENOMIC DNA]</scope>
    <source>
        <strain evidence="9">MA3014</strain>
    </source>
</reference>
<evidence type="ECO:0000256" key="4">
    <source>
        <dbReference type="ARBA" id="ARBA00022723"/>
    </source>
</evidence>
<dbReference type="SFLD" id="SFLDS00029">
    <property type="entry name" value="Radical_SAM"/>
    <property type="match status" value="1"/>
</dbReference>
<dbReference type="SFLD" id="SFLDG01094">
    <property type="entry name" value="Uncharacterised_Radical_SAM_Su"/>
    <property type="match status" value="1"/>
</dbReference>
<evidence type="ECO:0000256" key="3">
    <source>
        <dbReference type="ARBA" id="ARBA00022691"/>
    </source>
</evidence>
<dbReference type="GO" id="GO:0046872">
    <property type="term" value="F:metal ion binding"/>
    <property type="evidence" value="ECO:0007669"/>
    <property type="project" value="UniProtKB-KW"/>
</dbReference>
<evidence type="ECO:0000256" key="5">
    <source>
        <dbReference type="ARBA" id="ARBA00023004"/>
    </source>
</evidence>
<gene>
    <name evidence="8" type="ORF">FXF36_04660</name>
</gene>
<dbReference type="CDD" id="cd01335">
    <property type="entry name" value="Radical_SAM"/>
    <property type="match status" value="1"/>
</dbReference>
<dbReference type="Gene3D" id="3.20.20.70">
    <property type="entry name" value="Aldolase class I"/>
    <property type="match status" value="1"/>
</dbReference>
<evidence type="ECO:0000256" key="1">
    <source>
        <dbReference type="ARBA" id="ARBA00001966"/>
    </source>
</evidence>
<dbReference type="NCBIfam" id="TIGR02495">
    <property type="entry name" value="NrdG2"/>
    <property type="match status" value="1"/>
</dbReference>
<dbReference type="Pfam" id="PF04055">
    <property type="entry name" value="Radical_SAM"/>
    <property type="match status" value="1"/>
</dbReference>
<dbReference type="PANTHER" id="PTHR30352:SF13">
    <property type="entry name" value="GLYCYL-RADICAL ENZYME ACTIVATING ENZYME YJJW-RELATED"/>
    <property type="match status" value="1"/>
</dbReference>
<keyword evidence="5" id="KW-0408">Iron</keyword>
<dbReference type="PROSITE" id="PS51918">
    <property type="entry name" value="RADICAL_SAM"/>
    <property type="match status" value="1"/>
</dbReference>
<dbReference type="GO" id="GO:0051539">
    <property type="term" value="F:4 iron, 4 sulfur cluster binding"/>
    <property type="evidence" value="ECO:0007669"/>
    <property type="project" value="UniProtKB-KW"/>
</dbReference>
<name>A0A5P6VP76_PSEXY</name>
<dbReference type="AlphaFoldDB" id="A0A5P6VP76"/>
<dbReference type="InterPro" id="IPR012840">
    <property type="entry name" value="NrdG2"/>
</dbReference>
<dbReference type="Proteomes" id="UP000327030">
    <property type="component" value="Chromosome 1"/>
</dbReference>
<evidence type="ECO:0000313" key="9">
    <source>
        <dbReference type="Proteomes" id="UP000327030"/>
    </source>
</evidence>
<dbReference type="InterPro" id="IPR013785">
    <property type="entry name" value="Aldolase_TIM"/>
</dbReference>
<keyword evidence="6" id="KW-0411">Iron-sulfur</keyword>
<dbReference type="InterPro" id="IPR007197">
    <property type="entry name" value="rSAM"/>
</dbReference>
<dbReference type="GO" id="GO:0003824">
    <property type="term" value="F:catalytic activity"/>
    <property type="evidence" value="ECO:0007669"/>
    <property type="project" value="InterPro"/>
</dbReference>
<proteinExistence type="predicted"/>
<dbReference type="RefSeq" id="WP_151622708.1">
    <property type="nucleotide sequence ID" value="NZ_CP043028.1"/>
</dbReference>
<dbReference type="OrthoDB" id="9782387at2"/>
<dbReference type="EMBL" id="CP043028">
    <property type="protein sequence ID" value="QFJ54212.1"/>
    <property type="molecule type" value="Genomic_DNA"/>
</dbReference>
<evidence type="ECO:0000256" key="2">
    <source>
        <dbReference type="ARBA" id="ARBA00022485"/>
    </source>
</evidence>
<evidence type="ECO:0000313" key="8">
    <source>
        <dbReference type="EMBL" id="QFJ54212.1"/>
    </source>
</evidence>
<dbReference type="InterPro" id="IPR034457">
    <property type="entry name" value="Organic_radical-activating"/>
</dbReference>
<dbReference type="KEGG" id="pxv:FXF36_04660"/>
<evidence type="ECO:0000259" key="7">
    <source>
        <dbReference type="PROSITE" id="PS51918"/>
    </source>
</evidence>
<comment type="cofactor">
    <cofactor evidence="1">
        <name>[4Fe-4S] cluster</name>
        <dbReference type="ChEBI" id="CHEBI:49883"/>
    </cofactor>
</comment>
<dbReference type="SUPFAM" id="SSF102114">
    <property type="entry name" value="Radical SAM enzymes"/>
    <property type="match status" value="1"/>
</dbReference>
<feature type="domain" description="Radical SAM core" evidence="7">
    <location>
        <begin position="13"/>
        <end position="231"/>
    </location>
</feature>
<protein>
    <submittedName>
        <fullName evidence="8">Anaerobic ribonucleoside-triphosphate reductase activating protein</fullName>
    </submittedName>
</protein>
<keyword evidence="4" id="KW-0479">Metal-binding</keyword>
<sequence>MLILGLQKTTLLDYPGKVASTIFTGGCNFRCPFCHNRDLVIPPEDVFAFSEEEIFAHLNKKKNILDGVCITGGEPTLHKDLPEFIKKIKALGLLVKLDSNGTNPDMLSFLIDNHLVDYVAMDIKHTKEKYNSIACMTHFDISPIEASVTLLKQGRVAYEFRTTIMKECHEASDMEDIGNWLRGADAYYLQSYKESEQVINPVFSAHSKATLESFVNILKPYVQNTQLRGID</sequence>
<accession>A0A5P6VP76</accession>
<evidence type="ECO:0000256" key="6">
    <source>
        <dbReference type="ARBA" id="ARBA00023014"/>
    </source>
</evidence>
<keyword evidence="2" id="KW-0004">4Fe-4S</keyword>
<organism evidence="8 9">
    <name type="scientific">Pseudobutyrivibrio xylanivorans</name>
    <dbReference type="NCBI Taxonomy" id="185007"/>
    <lineage>
        <taxon>Bacteria</taxon>
        <taxon>Bacillati</taxon>
        <taxon>Bacillota</taxon>
        <taxon>Clostridia</taxon>
        <taxon>Lachnospirales</taxon>
        <taxon>Lachnospiraceae</taxon>
        <taxon>Pseudobutyrivibrio</taxon>
    </lineage>
</organism>
<keyword evidence="3" id="KW-0949">S-adenosyl-L-methionine</keyword>